<evidence type="ECO:0000256" key="1">
    <source>
        <dbReference type="SAM" id="MobiDB-lite"/>
    </source>
</evidence>
<reference evidence="2" key="1">
    <citation type="submission" date="2022-08" db="EMBL/GenBank/DDBJ databases">
        <authorList>
            <consortium name="DOE Joint Genome Institute"/>
            <person name="Min B."/>
            <person name="Riley R."/>
            <person name="Sierra-Patev S."/>
            <person name="Naranjo-Ortiz M."/>
            <person name="Looney B."/>
            <person name="Konkel Z."/>
            <person name="Slot J.C."/>
            <person name="Sakamoto Y."/>
            <person name="Steenwyk J.L."/>
            <person name="Rokas A."/>
            <person name="Carro J."/>
            <person name="Camarero S."/>
            <person name="Ferreira P."/>
            <person name="Molpeceres G."/>
            <person name="Ruiz-Duenas F.J."/>
            <person name="Serrano A."/>
            <person name="Henrissat B."/>
            <person name="Drula E."/>
            <person name="Hughes K.W."/>
            <person name="Mata J.L."/>
            <person name="Ishikawa N.K."/>
            <person name="Vargas-Isla R."/>
            <person name="Ushijima S."/>
            <person name="Smith C.A."/>
            <person name="Ahrendt S."/>
            <person name="Andreopoulos W."/>
            <person name="He G."/>
            <person name="Labutti K."/>
            <person name="Lipzen A."/>
            <person name="Ng V."/>
            <person name="Sandor L."/>
            <person name="Barry K."/>
            <person name="Martinez A.T."/>
            <person name="Xiao Y."/>
            <person name="Gibbons J.G."/>
            <person name="Terashima K."/>
            <person name="Hibbett D.S."/>
            <person name="Grigoriev I.V."/>
        </authorList>
    </citation>
    <scope>NUCLEOTIDE SEQUENCE</scope>
    <source>
        <strain evidence="2">Sp2 HRB7682 ss15</strain>
    </source>
</reference>
<protein>
    <submittedName>
        <fullName evidence="2">Uncharacterized protein</fullName>
    </submittedName>
</protein>
<evidence type="ECO:0000313" key="2">
    <source>
        <dbReference type="EMBL" id="KAJ4470321.1"/>
    </source>
</evidence>
<accession>A0A9W8ZYV7</accession>
<feature type="compositionally biased region" description="Basic and acidic residues" evidence="1">
    <location>
        <begin position="283"/>
        <end position="299"/>
    </location>
</feature>
<name>A0A9W8ZYV7_9AGAR</name>
<evidence type="ECO:0000313" key="3">
    <source>
        <dbReference type="Proteomes" id="UP001150238"/>
    </source>
</evidence>
<dbReference type="Proteomes" id="UP001150238">
    <property type="component" value="Unassembled WGS sequence"/>
</dbReference>
<feature type="region of interest" description="Disordered" evidence="1">
    <location>
        <begin position="360"/>
        <end position="399"/>
    </location>
</feature>
<gene>
    <name evidence="2" type="ORF">C8J55DRAFT_564056</name>
</gene>
<proteinExistence type="predicted"/>
<organism evidence="2 3">
    <name type="scientific">Lentinula lateritia</name>
    <dbReference type="NCBI Taxonomy" id="40482"/>
    <lineage>
        <taxon>Eukaryota</taxon>
        <taxon>Fungi</taxon>
        <taxon>Dikarya</taxon>
        <taxon>Basidiomycota</taxon>
        <taxon>Agaricomycotina</taxon>
        <taxon>Agaricomycetes</taxon>
        <taxon>Agaricomycetidae</taxon>
        <taxon>Agaricales</taxon>
        <taxon>Marasmiineae</taxon>
        <taxon>Omphalotaceae</taxon>
        <taxon>Lentinula</taxon>
    </lineage>
</organism>
<dbReference type="EMBL" id="JANVFS010000032">
    <property type="protein sequence ID" value="KAJ4470321.1"/>
    <property type="molecule type" value="Genomic_DNA"/>
</dbReference>
<comment type="caution">
    <text evidence="2">The sequence shown here is derived from an EMBL/GenBank/DDBJ whole genome shotgun (WGS) entry which is preliminary data.</text>
</comment>
<reference evidence="2" key="2">
    <citation type="journal article" date="2023" name="Proc. Natl. Acad. Sci. U.S.A.">
        <title>A global phylogenomic analysis of the shiitake genus Lentinula.</title>
        <authorList>
            <person name="Sierra-Patev S."/>
            <person name="Min B."/>
            <person name="Naranjo-Ortiz M."/>
            <person name="Looney B."/>
            <person name="Konkel Z."/>
            <person name="Slot J.C."/>
            <person name="Sakamoto Y."/>
            <person name="Steenwyk J.L."/>
            <person name="Rokas A."/>
            <person name="Carro J."/>
            <person name="Camarero S."/>
            <person name="Ferreira P."/>
            <person name="Molpeceres G."/>
            <person name="Ruiz-Duenas F.J."/>
            <person name="Serrano A."/>
            <person name="Henrissat B."/>
            <person name="Drula E."/>
            <person name="Hughes K.W."/>
            <person name="Mata J.L."/>
            <person name="Ishikawa N.K."/>
            <person name="Vargas-Isla R."/>
            <person name="Ushijima S."/>
            <person name="Smith C.A."/>
            <person name="Donoghue J."/>
            <person name="Ahrendt S."/>
            <person name="Andreopoulos W."/>
            <person name="He G."/>
            <person name="LaButti K."/>
            <person name="Lipzen A."/>
            <person name="Ng V."/>
            <person name="Riley R."/>
            <person name="Sandor L."/>
            <person name="Barry K."/>
            <person name="Martinez A.T."/>
            <person name="Xiao Y."/>
            <person name="Gibbons J.G."/>
            <person name="Terashima K."/>
            <person name="Grigoriev I.V."/>
            <person name="Hibbett D."/>
        </authorList>
    </citation>
    <scope>NUCLEOTIDE SEQUENCE</scope>
    <source>
        <strain evidence="2">Sp2 HRB7682 ss15</strain>
    </source>
</reference>
<sequence length="712" mass="77771">MASTSSQTRAVASTILLPSSLAEAQELLAGIKSKSSLPSFFESPEYEKLLDGKYVPPVLSSQNSPDYDGSSALPIFLYPRALVPFSFPQDSQFPLSVASGLDLFCCARMTIRSLQASVEASGDSDEIYEAIEEAAPFLNYIHDFWIGRSNCPLFTELVLLTVEFLAQGLPAFLRENLENQWGIPPDHRSSLLESREFKCFPAIPIPFCLRFRKGSAIMRLVKSKDLDPFISIRSSTKGPRPLNPSPVEDSPSPLGDHQSVGPPKQNKRKRELASLMADASSILDRRSATKTPRKEDLSDTPKASSSKKKVEKPLPKPKATARSKTTVKVVEESRVSPESEESAAPSYQIKRVRLPPRLRQAAKGKARQMEVLDVEESETEEEVVPPPSKRLKSSKSTPASSKALTFRPALLIDEQGRLKLPGDSVEGFTPFKRIEHARNSAPLQRQNPIFDVNPEFLDLGVILTTQKASFTMQDLLQINRSIRDPSIPAQACVSALSRGEFNPNASRLPGLKCESCSSRSLKCMCSLDVDLAMDALNALHVATTSSTITPSDARQSFLRSFLDLQQAGQDPIAVLEALKAAEPQRESLSVEDWTLLATLFQWSSPFNLNGLKFDNRTPAEWIDLLRSIHSGATSATVTADGHLVDTSQPPEAAVEVSEALDPQDSPPITVVEKASGVKDLASLSEGSPIQTELDLPQIESLADSTLAPEKGI</sequence>
<feature type="region of interest" description="Disordered" evidence="1">
    <location>
        <begin position="232"/>
        <end position="347"/>
    </location>
</feature>
<feature type="compositionally biased region" description="Acidic residues" evidence="1">
    <location>
        <begin position="372"/>
        <end position="383"/>
    </location>
</feature>
<dbReference type="AlphaFoldDB" id="A0A9W8ZYV7"/>
<feature type="region of interest" description="Disordered" evidence="1">
    <location>
        <begin position="686"/>
        <end position="712"/>
    </location>
</feature>